<organism evidence="6 7">
    <name type="scientific">Crystallibacter crystallopoietes</name>
    <dbReference type="NCBI Taxonomy" id="37928"/>
    <lineage>
        <taxon>Bacteria</taxon>
        <taxon>Bacillati</taxon>
        <taxon>Actinomycetota</taxon>
        <taxon>Actinomycetes</taxon>
        <taxon>Micrococcales</taxon>
        <taxon>Micrococcaceae</taxon>
        <taxon>Crystallibacter</taxon>
    </lineage>
</organism>
<sequence>MEGLTEPDLGPVGSVQGETPALRLFALLEFITTRDQLFTLQSLVDQTGIPKPTLHRMLQQLEGADLLMRQSDGKHYGTGARMRRMAEDVLLNDTRHGSRHAVLKSLVDEIGESCNITALSGNEVIYLDRVETTEPLRIHLGPGSRVPVHCSASGKMILSQFGPAQRERVIAMQPLKVFTRHTQTDPALLEEELRQIRLDGYALDREEFLDGLVCIAVLVPNATTRSNMCVAVQAPIVRMSSEDLVRLLPSLRAAAETLGRIEEQQMSDGPSLALSLAGG</sequence>
<name>A0A1H1C3Q4_9MICC</name>
<dbReference type="GO" id="GO:0045892">
    <property type="term" value="P:negative regulation of DNA-templated transcription"/>
    <property type="evidence" value="ECO:0007669"/>
    <property type="project" value="TreeGrafter"/>
</dbReference>
<dbReference type="Pfam" id="PF09339">
    <property type="entry name" value="HTH_IclR"/>
    <property type="match status" value="1"/>
</dbReference>
<dbReference type="KEGG" id="acry:AC20117_08765"/>
<dbReference type="Gene3D" id="1.10.10.10">
    <property type="entry name" value="Winged helix-like DNA-binding domain superfamily/Winged helix DNA-binding domain"/>
    <property type="match status" value="1"/>
</dbReference>
<dbReference type="InterPro" id="IPR005471">
    <property type="entry name" value="Tscrpt_reg_IclR_N"/>
</dbReference>
<keyword evidence="7" id="KW-1185">Reference proteome</keyword>
<dbReference type="PROSITE" id="PS51078">
    <property type="entry name" value="ICLR_ED"/>
    <property type="match status" value="1"/>
</dbReference>
<evidence type="ECO:0000313" key="6">
    <source>
        <dbReference type="EMBL" id="SDQ58765.1"/>
    </source>
</evidence>
<dbReference type="AlphaFoldDB" id="A0A1H1C3Q4"/>
<dbReference type="Pfam" id="PF01614">
    <property type="entry name" value="IclR_C"/>
    <property type="match status" value="1"/>
</dbReference>
<dbReference type="PANTHER" id="PTHR30136:SF24">
    <property type="entry name" value="HTH-TYPE TRANSCRIPTIONAL REPRESSOR ALLR"/>
    <property type="match status" value="1"/>
</dbReference>
<dbReference type="Gene3D" id="3.30.450.40">
    <property type="match status" value="1"/>
</dbReference>
<feature type="domain" description="HTH iclR-type" evidence="4">
    <location>
        <begin position="18"/>
        <end position="80"/>
    </location>
</feature>
<dbReference type="GO" id="GO:0003677">
    <property type="term" value="F:DNA binding"/>
    <property type="evidence" value="ECO:0007669"/>
    <property type="project" value="UniProtKB-KW"/>
</dbReference>
<evidence type="ECO:0000259" key="5">
    <source>
        <dbReference type="PROSITE" id="PS51078"/>
    </source>
</evidence>
<dbReference type="Proteomes" id="UP000181917">
    <property type="component" value="Unassembled WGS sequence"/>
</dbReference>
<dbReference type="STRING" id="37928.SAMN04489742_1720"/>
<dbReference type="InterPro" id="IPR014757">
    <property type="entry name" value="Tscrpt_reg_IclR_C"/>
</dbReference>
<evidence type="ECO:0000259" key="4">
    <source>
        <dbReference type="PROSITE" id="PS51077"/>
    </source>
</evidence>
<dbReference type="RefSeq" id="WP_074700060.1">
    <property type="nucleotide sequence ID" value="NZ_CP018863.1"/>
</dbReference>
<dbReference type="InterPro" id="IPR029016">
    <property type="entry name" value="GAF-like_dom_sf"/>
</dbReference>
<keyword evidence="2 6" id="KW-0238">DNA-binding</keyword>
<dbReference type="SUPFAM" id="SSF55781">
    <property type="entry name" value="GAF domain-like"/>
    <property type="match status" value="1"/>
</dbReference>
<dbReference type="SUPFAM" id="SSF46785">
    <property type="entry name" value="Winged helix' DNA-binding domain"/>
    <property type="match status" value="1"/>
</dbReference>
<dbReference type="InterPro" id="IPR036388">
    <property type="entry name" value="WH-like_DNA-bd_sf"/>
</dbReference>
<keyword evidence="1" id="KW-0805">Transcription regulation</keyword>
<dbReference type="InterPro" id="IPR036390">
    <property type="entry name" value="WH_DNA-bd_sf"/>
</dbReference>
<feature type="domain" description="IclR-ED" evidence="5">
    <location>
        <begin position="81"/>
        <end position="264"/>
    </location>
</feature>
<reference evidence="6 7" key="1">
    <citation type="submission" date="2016-10" db="EMBL/GenBank/DDBJ databases">
        <authorList>
            <person name="de Groot N.N."/>
        </authorList>
    </citation>
    <scope>NUCLEOTIDE SEQUENCE [LARGE SCALE GENOMIC DNA]</scope>
    <source>
        <strain evidence="6 7">DSM 20117</strain>
    </source>
</reference>
<protein>
    <submittedName>
        <fullName evidence="6">DNA-binding transcriptional regulator, IclR family</fullName>
    </submittedName>
</protein>
<evidence type="ECO:0000256" key="3">
    <source>
        <dbReference type="ARBA" id="ARBA00023163"/>
    </source>
</evidence>
<evidence type="ECO:0000256" key="2">
    <source>
        <dbReference type="ARBA" id="ARBA00023125"/>
    </source>
</evidence>
<evidence type="ECO:0000313" key="7">
    <source>
        <dbReference type="Proteomes" id="UP000181917"/>
    </source>
</evidence>
<evidence type="ECO:0000256" key="1">
    <source>
        <dbReference type="ARBA" id="ARBA00023015"/>
    </source>
</evidence>
<dbReference type="OrthoDB" id="3734039at2"/>
<keyword evidence="3" id="KW-0804">Transcription</keyword>
<dbReference type="PROSITE" id="PS51077">
    <property type="entry name" value="HTH_ICLR"/>
    <property type="match status" value="1"/>
</dbReference>
<gene>
    <name evidence="6" type="ORF">SAMN04489742_1720</name>
</gene>
<proteinExistence type="predicted"/>
<dbReference type="EMBL" id="FNKH01000002">
    <property type="protein sequence ID" value="SDQ58765.1"/>
    <property type="molecule type" value="Genomic_DNA"/>
</dbReference>
<dbReference type="InterPro" id="IPR050707">
    <property type="entry name" value="HTH_MetabolicPath_Reg"/>
</dbReference>
<dbReference type="GO" id="GO:0003700">
    <property type="term" value="F:DNA-binding transcription factor activity"/>
    <property type="evidence" value="ECO:0007669"/>
    <property type="project" value="TreeGrafter"/>
</dbReference>
<accession>A0A1H1C3Q4</accession>
<dbReference type="PANTHER" id="PTHR30136">
    <property type="entry name" value="HELIX-TURN-HELIX TRANSCRIPTIONAL REGULATOR, ICLR FAMILY"/>
    <property type="match status" value="1"/>
</dbReference>